<dbReference type="Proteomes" id="UP000887564">
    <property type="component" value="Unplaced"/>
</dbReference>
<dbReference type="AlphaFoldDB" id="A0A914RHS6"/>
<proteinExistence type="predicted"/>
<sequence length="34" mass="3937">MRSSALSIFSLRLRIFLPSFFDFGRRNDIISSSV</sequence>
<organism evidence="1 2">
    <name type="scientific">Parascaris equorum</name>
    <name type="common">Equine roundworm</name>
    <dbReference type="NCBI Taxonomy" id="6256"/>
    <lineage>
        <taxon>Eukaryota</taxon>
        <taxon>Metazoa</taxon>
        <taxon>Ecdysozoa</taxon>
        <taxon>Nematoda</taxon>
        <taxon>Chromadorea</taxon>
        <taxon>Rhabditida</taxon>
        <taxon>Spirurina</taxon>
        <taxon>Ascaridomorpha</taxon>
        <taxon>Ascaridoidea</taxon>
        <taxon>Ascarididae</taxon>
        <taxon>Parascaris</taxon>
    </lineage>
</organism>
<evidence type="ECO:0000313" key="1">
    <source>
        <dbReference type="Proteomes" id="UP000887564"/>
    </source>
</evidence>
<protein>
    <submittedName>
        <fullName evidence="2">Uncharacterized protein</fullName>
    </submittedName>
</protein>
<keyword evidence="1" id="KW-1185">Reference proteome</keyword>
<reference evidence="2" key="1">
    <citation type="submission" date="2022-11" db="UniProtKB">
        <authorList>
            <consortium name="WormBaseParasite"/>
        </authorList>
    </citation>
    <scope>IDENTIFICATION</scope>
</reference>
<name>A0A914RHS6_PAREQ</name>
<evidence type="ECO:0000313" key="2">
    <source>
        <dbReference type="WBParaSite" id="PEQ_0000129201-mRNA-1"/>
    </source>
</evidence>
<accession>A0A914RHS6</accession>
<dbReference type="WBParaSite" id="PEQ_0000129201-mRNA-1">
    <property type="protein sequence ID" value="PEQ_0000129201-mRNA-1"/>
    <property type="gene ID" value="PEQ_0000129201"/>
</dbReference>